<dbReference type="InterPro" id="IPR005570">
    <property type="entry name" value="RPABC3"/>
</dbReference>
<gene>
    <name evidence="5" type="ORF">BN869_000007533_1</name>
</gene>
<dbReference type="FunFam" id="2.40.50.140:FF:000191">
    <property type="entry name" value="DNA-directed RNA polymerases I, II, and III subunit RPABC3"/>
    <property type="match status" value="1"/>
</dbReference>
<keyword evidence="3" id="KW-0539">Nucleus</keyword>
<comment type="similarity">
    <text evidence="2">Belongs to the eukaryotic RPB8 RNA polymerase subunit family.</text>
</comment>
<name>A0A0B7K981_BIOOC</name>
<dbReference type="GO" id="GO:0006351">
    <property type="term" value="P:DNA-templated transcription"/>
    <property type="evidence" value="ECO:0007669"/>
    <property type="project" value="InterPro"/>
</dbReference>
<dbReference type="GO" id="GO:0005736">
    <property type="term" value="C:RNA polymerase I complex"/>
    <property type="evidence" value="ECO:0007669"/>
    <property type="project" value="TreeGrafter"/>
</dbReference>
<organism evidence="5">
    <name type="scientific">Bionectria ochroleuca</name>
    <name type="common">Gliocladium roseum</name>
    <dbReference type="NCBI Taxonomy" id="29856"/>
    <lineage>
        <taxon>Eukaryota</taxon>
        <taxon>Fungi</taxon>
        <taxon>Dikarya</taxon>
        <taxon>Ascomycota</taxon>
        <taxon>Pezizomycotina</taxon>
        <taxon>Sordariomycetes</taxon>
        <taxon>Hypocreomycetidae</taxon>
        <taxon>Hypocreales</taxon>
        <taxon>Bionectriaceae</taxon>
        <taxon>Clonostachys</taxon>
    </lineage>
</organism>
<dbReference type="AlphaFoldDB" id="A0A0B7K981"/>
<sequence length="194" mass="22104">YRDKANPLALHCRLRPQHAKYTPREPKKTRALRSSPRNPRNPQFKMSGGADATLFEDRFQVTDYDQSKYDRVARIQCISADNQTEMTLDINIELFPCAVGDTLLVVMATTLNHDGTKDDDKGWRDTSKLADAPSTIADAYDYVCYGKIYKFEETFDGEKINAYMSYGGLLMSLSGPIKKLTPLRVDYVYLLIKK</sequence>
<dbReference type="Pfam" id="PF03870">
    <property type="entry name" value="RNA_pol_Rpb8"/>
    <property type="match status" value="1"/>
</dbReference>
<evidence type="ECO:0000256" key="2">
    <source>
        <dbReference type="ARBA" id="ARBA00008912"/>
    </source>
</evidence>
<evidence type="ECO:0000256" key="3">
    <source>
        <dbReference type="ARBA" id="ARBA00023242"/>
    </source>
</evidence>
<evidence type="ECO:0000256" key="4">
    <source>
        <dbReference type="SAM" id="MobiDB-lite"/>
    </source>
</evidence>
<dbReference type="EMBL" id="CDPU01000023">
    <property type="protein sequence ID" value="CEO51475.1"/>
    <property type="molecule type" value="Genomic_DNA"/>
</dbReference>
<dbReference type="SMART" id="SM00658">
    <property type="entry name" value="RPOL8c"/>
    <property type="match status" value="1"/>
</dbReference>
<dbReference type="PANTHER" id="PTHR10917">
    <property type="entry name" value="DNA-DIRECTED RNA POLYMERASES I, II, AND III SUBUNIT RPABC3"/>
    <property type="match status" value="1"/>
</dbReference>
<dbReference type="SUPFAM" id="SSF50249">
    <property type="entry name" value="Nucleic acid-binding proteins"/>
    <property type="match status" value="1"/>
</dbReference>
<evidence type="ECO:0000313" key="5">
    <source>
        <dbReference type="EMBL" id="CEO51475.1"/>
    </source>
</evidence>
<comment type="subcellular location">
    <subcellularLocation>
        <location evidence="1">Nucleus</location>
    </subcellularLocation>
</comment>
<proteinExistence type="inferred from homology"/>
<dbReference type="GO" id="GO:0005665">
    <property type="term" value="C:RNA polymerase II, core complex"/>
    <property type="evidence" value="ECO:0007669"/>
    <property type="project" value="TreeGrafter"/>
</dbReference>
<dbReference type="GO" id="GO:0003899">
    <property type="term" value="F:DNA-directed RNA polymerase activity"/>
    <property type="evidence" value="ECO:0007669"/>
    <property type="project" value="InterPro"/>
</dbReference>
<feature type="non-terminal residue" evidence="5">
    <location>
        <position position="1"/>
    </location>
</feature>
<accession>A0A0B7K981</accession>
<evidence type="ECO:0008006" key="6">
    <source>
        <dbReference type="Google" id="ProtNLM"/>
    </source>
</evidence>
<reference evidence="5" key="1">
    <citation type="submission" date="2015-01" db="EMBL/GenBank/DDBJ databases">
        <authorList>
            <person name="Durling Mikael"/>
        </authorList>
    </citation>
    <scope>NUCLEOTIDE SEQUENCE</scope>
</reference>
<feature type="region of interest" description="Disordered" evidence="4">
    <location>
        <begin position="17"/>
        <end position="48"/>
    </location>
</feature>
<dbReference type="Gene3D" id="2.40.50.140">
    <property type="entry name" value="Nucleic acid-binding proteins"/>
    <property type="match status" value="1"/>
</dbReference>
<protein>
    <recommendedName>
        <fullName evidence="6">DNA-directed RNA polymerases I, II, and III subunit RPABC3</fullName>
    </recommendedName>
</protein>
<evidence type="ECO:0000256" key="1">
    <source>
        <dbReference type="ARBA" id="ARBA00004123"/>
    </source>
</evidence>
<dbReference type="InterPro" id="IPR012340">
    <property type="entry name" value="NA-bd_OB-fold"/>
</dbReference>
<dbReference type="PANTHER" id="PTHR10917:SF0">
    <property type="entry name" value="DNA-DIRECTED RNA POLYMERASES I, II, AND III SUBUNIT RPABC3"/>
    <property type="match status" value="1"/>
</dbReference>
<dbReference type="GO" id="GO:0005666">
    <property type="term" value="C:RNA polymerase III complex"/>
    <property type="evidence" value="ECO:0007669"/>
    <property type="project" value="TreeGrafter"/>
</dbReference>